<dbReference type="GO" id="GO:0016747">
    <property type="term" value="F:acyltransferase activity, transferring groups other than amino-acyl groups"/>
    <property type="evidence" value="ECO:0007669"/>
    <property type="project" value="InterPro"/>
</dbReference>
<dbReference type="OrthoDB" id="5825384at2759"/>
<evidence type="ECO:0000313" key="5">
    <source>
        <dbReference type="Proteomes" id="UP000001940"/>
    </source>
</evidence>
<dbReference type="Pfam" id="PF19040">
    <property type="entry name" value="SGNH"/>
    <property type="match status" value="1"/>
</dbReference>
<dbReference type="PIR" id="T33940">
    <property type="entry name" value="T33940"/>
</dbReference>
<keyword evidence="1" id="KW-1133">Transmembrane helix</keyword>
<evidence type="ECO:0000313" key="6">
    <source>
        <dbReference type="WormBase" id="D2063.2"/>
    </source>
</evidence>
<dbReference type="KEGG" id="cel:CELE_D2063.2"/>
<feature type="transmembrane region" description="Helical" evidence="1">
    <location>
        <begin position="148"/>
        <end position="165"/>
    </location>
</feature>
<feature type="transmembrane region" description="Helical" evidence="1">
    <location>
        <begin position="36"/>
        <end position="56"/>
    </location>
</feature>
<dbReference type="InterPro" id="IPR043968">
    <property type="entry name" value="SGNH"/>
</dbReference>
<sequence>MVSSPPSKRQDLQGIRGIAILSVLGFHFYPTHFPNGYLGVDQFFVLSGFLMCMLLTKTEKLPIFTRISNFYARRLKRILPLYLLFISLTLLALCTVFPEAAVLQNQESAARALVFRSNRLSTGDEAYYEKLQVAVDLFTHTWSLSVEVQFYFVVPVVFLVGNWLSETRKYGFYIGIALTSAAFYSILPADEAFNSMFARIWQFLIGMLTFMLSNNSETFSGSRLKYVILLAMPITIAFPTQLPTNIVRFLFTILTASLMLISADDTILSNRLLTYIGDISYSLYLVHWPIYAFSKLTYGDNYYAFTGGLFISVLLAIIIFETFEKWYLQLANLNICVLIIAFFMLSGMLINKQWLFPEPDIEYPRLDGINSNNMTIEDVDQMNKYWNQMDLRSMVEPGCVQRTPTHKRWCDFELPGSKFKIAIFGNSYTHNHHKMFIQEFESQVYNVTMYSEKGCEPLAARQDDKNCMDKLTQFVEFIESAKPDYAFMFTRYFSIADAFENKTDPDLKNDRIFCQMKSQLNELLPNIKKKLYILDSMPLVNAPYIPKIAEDLRNGKSIQEISKSLLPSDNYKNGRLRHAALVKECGRKCELIDYLPLFFNKITNMYQYVDSRGFSYFTTLYHLSAHGIELVRPIYSAIAKSLK</sequence>
<dbReference type="InterPro" id="IPR002656">
    <property type="entry name" value="Acyl_transf_3_dom"/>
</dbReference>
<feature type="transmembrane region" description="Helical" evidence="1">
    <location>
        <begin position="272"/>
        <end position="290"/>
    </location>
</feature>
<accession>Q9UAT2</accession>
<dbReference type="PANTHER" id="PTHR23028:SF118">
    <property type="entry name" value="ACYL_TRANSF_3 DOMAIN-CONTAINING PROTEIN"/>
    <property type="match status" value="1"/>
</dbReference>
<dbReference type="RefSeq" id="NP_504196.1">
    <property type="nucleotide sequence ID" value="NM_071795.1"/>
</dbReference>
<dbReference type="EMBL" id="BX284605">
    <property type="protein sequence ID" value="CCD68477.1"/>
    <property type="molecule type" value="Genomic_DNA"/>
</dbReference>
<dbReference type="CTD" id="183958"/>
<name>Q9UAT2_CAEEL</name>
<dbReference type="GO" id="GO:0000271">
    <property type="term" value="P:polysaccharide biosynthetic process"/>
    <property type="evidence" value="ECO:0000318"/>
    <property type="project" value="GO_Central"/>
</dbReference>
<dbReference type="AlphaFoldDB" id="Q9UAT2"/>
<dbReference type="eggNOG" id="ENOG502SGA9">
    <property type="taxonomic scope" value="Eukaryota"/>
</dbReference>
<feature type="transmembrane region" description="Helical" evidence="1">
    <location>
        <begin position="170"/>
        <end position="187"/>
    </location>
</feature>
<evidence type="ECO:0000313" key="4">
    <source>
        <dbReference type="EMBL" id="CCD68477.1"/>
    </source>
</evidence>
<dbReference type="WormBase" id="D2063.2">
    <property type="protein sequence ID" value="CE20629"/>
    <property type="gene ID" value="WBGene00017061"/>
    <property type="gene designation" value="oac-12"/>
</dbReference>
<feature type="transmembrane region" description="Helical" evidence="1">
    <location>
        <begin position="224"/>
        <end position="240"/>
    </location>
</feature>
<feature type="transmembrane region" description="Helical" evidence="1">
    <location>
        <begin position="12"/>
        <end position="30"/>
    </location>
</feature>
<dbReference type="OMA" id="PITIAFP"/>
<evidence type="ECO:0000259" key="2">
    <source>
        <dbReference type="Pfam" id="PF01757"/>
    </source>
</evidence>
<dbReference type="UCSC" id="D2063.2">
    <property type="organism name" value="c. elegans"/>
</dbReference>
<evidence type="ECO:0000256" key="1">
    <source>
        <dbReference type="SAM" id="Phobius"/>
    </source>
</evidence>
<evidence type="ECO:0000259" key="3">
    <source>
        <dbReference type="Pfam" id="PF19040"/>
    </source>
</evidence>
<dbReference type="PaxDb" id="6239-D2063.2"/>
<feature type="domain" description="Acyltransferase 3" evidence="2">
    <location>
        <begin position="11"/>
        <end position="320"/>
    </location>
</feature>
<dbReference type="GO" id="GO:0016020">
    <property type="term" value="C:membrane"/>
    <property type="evidence" value="ECO:0000318"/>
    <property type="project" value="GO_Central"/>
</dbReference>
<reference evidence="4 5" key="1">
    <citation type="journal article" date="1998" name="Science">
        <title>Genome sequence of the nematode C. elegans: a platform for investigating biology.</title>
        <authorList>
            <consortium name="The C. elegans sequencing consortium"/>
            <person name="Sulson J.E."/>
            <person name="Waterston R."/>
        </authorList>
    </citation>
    <scope>NUCLEOTIDE SEQUENCE [LARGE SCALE GENOMIC DNA]</scope>
    <source>
        <strain evidence="4 5">Bristol N2</strain>
    </source>
</reference>
<keyword evidence="1" id="KW-0472">Membrane</keyword>
<feature type="domain" description="SGNH" evidence="3">
    <location>
        <begin position="399"/>
        <end position="635"/>
    </location>
</feature>
<dbReference type="InterPro" id="IPR050879">
    <property type="entry name" value="Acyltransferase_3"/>
</dbReference>
<keyword evidence="5" id="KW-1185">Reference proteome</keyword>
<dbReference type="PANTHER" id="PTHR23028">
    <property type="entry name" value="ACETYLTRANSFERASE"/>
    <property type="match status" value="1"/>
</dbReference>
<dbReference type="Pfam" id="PF01757">
    <property type="entry name" value="Acyl_transf_3"/>
    <property type="match status" value="1"/>
</dbReference>
<proteinExistence type="predicted"/>
<keyword evidence="1" id="KW-0812">Transmembrane</keyword>
<protein>
    <submittedName>
        <fullName evidence="4">Acyl_transf_3 domain-containing protein</fullName>
    </submittedName>
</protein>
<gene>
    <name evidence="4 6" type="primary">oac-12</name>
    <name evidence="4" type="ORF">CELE_D2063.2</name>
    <name evidence="6" type="ORF">D2063.2</name>
</gene>
<dbReference type="Proteomes" id="UP000001940">
    <property type="component" value="Chromosome V"/>
</dbReference>
<feature type="transmembrane region" description="Helical" evidence="1">
    <location>
        <begin position="330"/>
        <end position="350"/>
    </location>
</feature>
<dbReference type="InParanoid" id="Q9UAT2"/>
<organism evidence="4 5">
    <name type="scientific">Caenorhabditis elegans</name>
    <dbReference type="NCBI Taxonomy" id="6239"/>
    <lineage>
        <taxon>Eukaryota</taxon>
        <taxon>Metazoa</taxon>
        <taxon>Ecdysozoa</taxon>
        <taxon>Nematoda</taxon>
        <taxon>Chromadorea</taxon>
        <taxon>Rhabditida</taxon>
        <taxon>Rhabditina</taxon>
        <taxon>Rhabditomorpha</taxon>
        <taxon>Rhabditoidea</taxon>
        <taxon>Rhabditidae</taxon>
        <taxon>Peloderinae</taxon>
        <taxon>Caenorhabditis</taxon>
    </lineage>
</organism>
<feature type="transmembrane region" description="Helical" evidence="1">
    <location>
        <begin position="77"/>
        <end position="98"/>
    </location>
</feature>
<dbReference type="GeneID" id="183958"/>
<dbReference type="HOGENOM" id="CLU_005679_12_1_1"/>
<feature type="transmembrane region" description="Helical" evidence="1">
    <location>
        <begin position="302"/>
        <end position="323"/>
    </location>
</feature>
<dbReference type="PhylomeDB" id="Q9UAT2"/>
<dbReference type="FunCoup" id="Q9UAT2">
    <property type="interactions" value="36"/>
</dbReference>
<dbReference type="AGR" id="WB:WBGene00017061"/>